<keyword evidence="2" id="KW-1185">Reference proteome</keyword>
<dbReference type="EMBL" id="AHJG01000183">
    <property type="protein sequence ID" value="EPA05467.1"/>
    <property type="molecule type" value="Genomic_DNA"/>
</dbReference>
<dbReference type="AlphaFoldDB" id="S2ELL9"/>
<comment type="caution">
    <text evidence="1">The sequence shown here is derived from an EMBL/GenBank/DDBJ whole genome shotgun (WGS) entry which is preliminary data.</text>
</comment>
<name>S2ELL9_9ARCH</name>
<accession>S2ELL9</accession>
<reference evidence="1 2" key="1">
    <citation type="journal article" date="2012" name="J. Bacteriol.">
        <title>Genome Sequence of "Candidatus Nitrosoarchaeum limnia" BG20, a Low-Salinity Ammonia-Oxidizing Archaeon from the San Francisco Bay Estuary.</title>
        <authorList>
            <person name="Mosier A.C."/>
            <person name="Allen E.E."/>
            <person name="Kim M."/>
            <person name="Ferriera S."/>
            <person name="Francis C.A."/>
        </authorList>
    </citation>
    <scope>NUCLEOTIDE SEQUENCE [LARGE SCALE GENOMIC DNA]</scope>
    <source>
        <strain evidence="1 2">BG20</strain>
    </source>
</reference>
<evidence type="ECO:0000313" key="2">
    <source>
        <dbReference type="Proteomes" id="UP000014065"/>
    </source>
</evidence>
<evidence type="ECO:0000313" key="1">
    <source>
        <dbReference type="EMBL" id="EPA05467.1"/>
    </source>
</evidence>
<organism evidence="1 2">
    <name type="scientific">Candidatus Nitrosarchaeum limnium BG20</name>
    <dbReference type="NCBI Taxonomy" id="859192"/>
    <lineage>
        <taxon>Archaea</taxon>
        <taxon>Nitrososphaerota</taxon>
        <taxon>Nitrososphaeria</taxon>
        <taxon>Nitrosopumilales</taxon>
        <taxon>Nitrosopumilaceae</taxon>
        <taxon>Nitrosarchaeum</taxon>
    </lineage>
</organism>
<sequence>MNIRPNTPIFSFFARNKIIPNTKVIKPREAIHPSANISLDSIRKGIKIAINDTATIKNSSLDAKVLFLFDKVMT</sequence>
<proteinExistence type="predicted"/>
<gene>
    <name evidence="1" type="ORF">BG20_I0840</name>
</gene>
<protein>
    <submittedName>
        <fullName evidence="1">Uncharacterized protein</fullName>
    </submittedName>
</protein>
<dbReference type="Proteomes" id="UP000014065">
    <property type="component" value="Unassembled WGS sequence"/>
</dbReference>